<evidence type="ECO:0000313" key="1">
    <source>
        <dbReference type="EMBL" id="NYZ20532.1"/>
    </source>
</evidence>
<proteinExistence type="predicted"/>
<reference evidence="1 2" key="1">
    <citation type="submission" date="2020-05" db="EMBL/GenBank/DDBJ databases">
        <title>Azospirillum oleiclasticum sp. nov, a nitrogen-fixing and heavy crude oil-emulsifying bacterium isolated from the crude oil of Yumen Oilfield.</title>
        <authorList>
            <person name="Wu D."/>
            <person name="Cai M."/>
            <person name="Zhang X."/>
        </authorList>
    </citation>
    <scope>NUCLEOTIDE SEQUENCE [LARGE SCALE GENOMIC DNA]</scope>
    <source>
        <strain evidence="1 2">ROY-1-1-2</strain>
    </source>
</reference>
<protein>
    <submittedName>
        <fullName evidence="1">Uncharacterized protein</fullName>
    </submittedName>
</protein>
<dbReference type="Proteomes" id="UP000584642">
    <property type="component" value="Unassembled WGS sequence"/>
</dbReference>
<keyword evidence="2" id="KW-1185">Reference proteome</keyword>
<comment type="caution">
    <text evidence="1">The sequence shown here is derived from an EMBL/GenBank/DDBJ whole genome shotgun (WGS) entry which is preliminary data.</text>
</comment>
<evidence type="ECO:0000313" key="2">
    <source>
        <dbReference type="Proteomes" id="UP000584642"/>
    </source>
</evidence>
<name>A0ABX2T8Y0_9PROT</name>
<dbReference type="EMBL" id="JABFDB010000008">
    <property type="protein sequence ID" value="NYZ20532.1"/>
    <property type="molecule type" value="Genomic_DNA"/>
</dbReference>
<gene>
    <name evidence="1" type="ORF">HND93_12490</name>
</gene>
<organism evidence="1 2">
    <name type="scientific">Azospirillum oleiclasticum</name>
    <dbReference type="NCBI Taxonomy" id="2735135"/>
    <lineage>
        <taxon>Bacteria</taxon>
        <taxon>Pseudomonadati</taxon>
        <taxon>Pseudomonadota</taxon>
        <taxon>Alphaproteobacteria</taxon>
        <taxon>Rhodospirillales</taxon>
        <taxon>Azospirillaceae</taxon>
        <taxon>Azospirillum</taxon>
    </lineage>
</organism>
<sequence>MACLIAPVTEPTTVGTLAANLAASHADLVQAVEHHLADVSAASRERADYGSRFKRARVDLRGGLDHNFSEIINQLATVERLMDALTWFGASPEFRDHQVILCNPTTSSAGVWLPDGHVAKNDLVLAAASGPVVRCEVWDGAGRDRINNGKDKSVLAALGLVKQDDSAKGGYALLPRSPGVEERLLLVCSDSDRLKLRFDGIRYVDLGKHGITCIVEAQPTTPLGR</sequence>
<dbReference type="RefSeq" id="WP_180282308.1">
    <property type="nucleotide sequence ID" value="NZ_JABFDB010000008.1"/>
</dbReference>
<accession>A0ABX2T8Y0</accession>